<dbReference type="GO" id="GO:0004605">
    <property type="term" value="F:phosphatidate cytidylyltransferase activity"/>
    <property type="evidence" value="ECO:0007669"/>
    <property type="project" value="UniProtKB-EC"/>
</dbReference>
<keyword evidence="12 18" id="KW-0548">Nucleotidyltransferase</keyword>
<reference evidence="22 23" key="1">
    <citation type="submission" date="2020-02" db="EMBL/GenBank/DDBJ databases">
        <title>Sequencing the genomes of 1000 actinobacteria strains.</title>
        <authorList>
            <person name="Klenk H.-P."/>
        </authorList>
    </citation>
    <scope>NUCLEOTIDE SEQUENCE [LARGE SCALE GENOMIC DNA]</scope>
    <source>
        <strain evidence="22 23">DSM 27960</strain>
    </source>
</reference>
<feature type="coiled-coil region" evidence="19">
    <location>
        <begin position="38"/>
        <end position="69"/>
    </location>
</feature>
<keyword evidence="11 18" id="KW-0812">Transmembrane</keyword>
<feature type="transmembrane region" description="Helical" evidence="21">
    <location>
        <begin position="74"/>
        <end position="93"/>
    </location>
</feature>
<dbReference type="PROSITE" id="PS01315">
    <property type="entry name" value="CDS"/>
    <property type="match status" value="1"/>
</dbReference>
<evidence type="ECO:0000256" key="3">
    <source>
        <dbReference type="ARBA" id="ARBA00005119"/>
    </source>
</evidence>
<evidence type="ECO:0000256" key="7">
    <source>
        <dbReference type="ARBA" id="ARBA00019373"/>
    </source>
</evidence>
<dbReference type="PANTHER" id="PTHR46382">
    <property type="entry name" value="PHOSPHATIDATE CYTIDYLYLTRANSFERASE"/>
    <property type="match status" value="1"/>
</dbReference>
<name>A0A7X5QYT0_9MICO</name>
<evidence type="ECO:0000256" key="16">
    <source>
        <dbReference type="ARBA" id="ARBA00023209"/>
    </source>
</evidence>
<keyword evidence="10 18" id="KW-0808">Transferase</keyword>
<evidence type="ECO:0000256" key="21">
    <source>
        <dbReference type="SAM" id="Phobius"/>
    </source>
</evidence>
<dbReference type="GO" id="GO:0005886">
    <property type="term" value="C:plasma membrane"/>
    <property type="evidence" value="ECO:0007669"/>
    <property type="project" value="UniProtKB-SubCell"/>
</dbReference>
<dbReference type="InterPro" id="IPR000374">
    <property type="entry name" value="PC_trans"/>
</dbReference>
<dbReference type="Pfam" id="PF01148">
    <property type="entry name" value="CTP_transf_1"/>
    <property type="match status" value="1"/>
</dbReference>
<keyword evidence="17" id="KW-1208">Phospholipid metabolism</keyword>
<keyword evidence="9" id="KW-0444">Lipid biosynthesis</keyword>
<evidence type="ECO:0000313" key="22">
    <source>
        <dbReference type="EMBL" id="NIH52429.1"/>
    </source>
</evidence>
<keyword evidence="13 21" id="KW-1133">Transmembrane helix</keyword>
<evidence type="ECO:0000256" key="13">
    <source>
        <dbReference type="ARBA" id="ARBA00022989"/>
    </source>
</evidence>
<gene>
    <name evidence="22" type="ORF">FHX76_000297</name>
</gene>
<evidence type="ECO:0000256" key="1">
    <source>
        <dbReference type="ARBA" id="ARBA00001698"/>
    </source>
</evidence>
<evidence type="ECO:0000256" key="17">
    <source>
        <dbReference type="ARBA" id="ARBA00023264"/>
    </source>
</evidence>
<comment type="subcellular location">
    <subcellularLocation>
        <location evidence="2">Cell membrane</location>
        <topology evidence="2">Multi-pass membrane protein</topology>
    </subcellularLocation>
</comment>
<comment type="pathway">
    <text evidence="4">Lipid metabolism.</text>
</comment>
<comment type="catalytic activity">
    <reaction evidence="1 18">
        <text>a 1,2-diacyl-sn-glycero-3-phosphate + CTP + H(+) = a CDP-1,2-diacyl-sn-glycerol + diphosphate</text>
        <dbReference type="Rhea" id="RHEA:16229"/>
        <dbReference type="ChEBI" id="CHEBI:15378"/>
        <dbReference type="ChEBI" id="CHEBI:33019"/>
        <dbReference type="ChEBI" id="CHEBI:37563"/>
        <dbReference type="ChEBI" id="CHEBI:58332"/>
        <dbReference type="ChEBI" id="CHEBI:58608"/>
        <dbReference type="EC" id="2.7.7.41"/>
    </reaction>
</comment>
<feature type="transmembrane region" description="Helical" evidence="21">
    <location>
        <begin position="99"/>
        <end position="118"/>
    </location>
</feature>
<comment type="similarity">
    <text evidence="5 18">Belongs to the CDS family.</text>
</comment>
<accession>A0A7X5QYT0</accession>
<dbReference type="AlphaFoldDB" id="A0A7X5QYT0"/>
<evidence type="ECO:0000256" key="14">
    <source>
        <dbReference type="ARBA" id="ARBA00023098"/>
    </source>
</evidence>
<evidence type="ECO:0000256" key="19">
    <source>
        <dbReference type="SAM" id="Coils"/>
    </source>
</evidence>
<dbReference type="EC" id="2.7.7.41" evidence="6 18"/>
<sequence length="344" mass="36644">MGEQPLPEDARGHDPNHGDQAASGSEPEAHSSSPLHVHSAFETTRNELRAQLEATKAQIDATNAKIEAKAGRNLFLAIGSGLGFAVVFLGSLFALPDLFVVLVAAFVGVTVLELATAFRGAGRYVPRIGSVISALGMVAGTYFWGAFGLLITLFVAVIVVTVWRSVELYLFKSHRSSTLRFGADLAAGVLTLVYVAFFASFTILLRHGDNGEWWIFTFVAVVVSVDVGAYAAGVTLGKHKMTPRISPNKTWEGFAGAAIAAQVVAIGLTVFVLDYPWWAGSIIGVVLLVTATGGDLTESLIKRDLGIKDMSSWIPGHGGFLDRLDSILPSAAAMYGMYLVFAMH</sequence>
<feature type="transmembrane region" description="Helical" evidence="21">
    <location>
        <begin position="253"/>
        <end position="272"/>
    </location>
</feature>
<comment type="pathway">
    <text evidence="3 18">Phospholipid metabolism; CDP-diacylglycerol biosynthesis; CDP-diacylglycerol from sn-glycerol 3-phosphate: step 3/3.</text>
</comment>
<dbReference type="RefSeq" id="WP_341777828.1">
    <property type="nucleotide sequence ID" value="NZ_JAAMOX010000001.1"/>
</dbReference>
<dbReference type="UniPathway" id="UPA00557">
    <property type="reaction ID" value="UER00614"/>
</dbReference>
<keyword evidence="16" id="KW-0594">Phospholipid biosynthesis</keyword>
<evidence type="ECO:0000256" key="2">
    <source>
        <dbReference type="ARBA" id="ARBA00004651"/>
    </source>
</evidence>
<keyword evidence="23" id="KW-1185">Reference proteome</keyword>
<proteinExistence type="inferred from homology"/>
<evidence type="ECO:0000256" key="4">
    <source>
        <dbReference type="ARBA" id="ARBA00005189"/>
    </source>
</evidence>
<feature type="region of interest" description="Disordered" evidence="20">
    <location>
        <begin position="1"/>
        <end position="37"/>
    </location>
</feature>
<feature type="transmembrane region" description="Helical" evidence="21">
    <location>
        <begin position="150"/>
        <end position="171"/>
    </location>
</feature>
<evidence type="ECO:0000256" key="20">
    <source>
        <dbReference type="SAM" id="MobiDB-lite"/>
    </source>
</evidence>
<dbReference type="Proteomes" id="UP000541033">
    <property type="component" value="Unassembled WGS sequence"/>
</dbReference>
<dbReference type="PANTHER" id="PTHR46382:SF1">
    <property type="entry name" value="PHOSPHATIDATE CYTIDYLYLTRANSFERASE"/>
    <property type="match status" value="1"/>
</dbReference>
<organism evidence="22 23">
    <name type="scientific">Lysinibacter cavernae</name>
    <dbReference type="NCBI Taxonomy" id="1640652"/>
    <lineage>
        <taxon>Bacteria</taxon>
        <taxon>Bacillati</taxon>
        <taxon>Actinomycetota</taxon>
        <taxon>Actinomycetes</taxon>
        <taxon>Micrococcales</taxon>
        <taxon>Microbacteriaceae</taxon>
        <taxon>Lysinibacter</taxon>
    </lineage>
</organism>
<comment type="caution">
    <text evidence="22">The sequence shown here is derived from an EMBL/GenBank/DDBJ whole genome shotgun (WGS) entry which is preliminary data.</text>
</comment>
<dbReference type="GO" id="GO:0016024">
    <property type="term" value="P:CDP-diacylglycerol biosynthetic process"/>
    <property type="evidence" value="ECO:0007669"/>
    <property type="project" value="UniProtKB-UniPathway"/>
</dbReference>
<feature type="compositionally biased region" description="Basic and acidic residues" evidence="20">
    <location>
        <begin position="8"/>
        <end position="17"/>
    </location>
</feature>
<protein>
    <recommendedName>
        <fullName evidence="7 18">Phosphatidate cytidylyltransferase</fullName>
        <ecNumber evidence="6 18">2.7.7.41</ecNumber>
    </recommendedName>
</protein>
<dbReference type="EMBL" id="JAAMOX010000001">
    <property type="protein sequence ID" value="NIH52429.1"/>
    <property type="molecule type" value="Genomic_DNA"/>
</dbReference>
<evidence type="ECO:0000256" key="11">
    <source>
        <dbReference type="ARBA" id="ARBA00022692"/>
    </source>
</evidence>
<evidence type="ECO:0000256" key="10">
    <source>
        <dbReference type="ARBA" id="ARBA00022679"/>
    </source>
</evidence>
<evidence type="ECO:0000256" key="5">
    <source>
        <dbReference type="ARBA" id="ARBA00010185"/>
    </source>
</evidence>
<keyword evidence="19" id="KW-0175">Coiled coil</keyword>
<evidence type="ECO:0000313" key="23">
    <source>
        <dbReference type="Proteomes" id="UP000541033"/>
    </source>
</evidence>
<keyword evidence="15 21" id="KW-0472">Membrane</keyword>
<feature type="transmembrane region" description="Helical" evidence="21">
    <location>
        <begin position="183"/>
        <end position="207"/>
    </location>
</feature>
<evidence type="ECO:0000256" key="8">
    <source>
        <dbReference type="ARBA" id="ARBA00022475"/>
    </source>
</evidence>
<evidence type="ECO:0000256" key="9">
    <source>
        <dbReference type="ARBA" id="ARBA00022516"/>
    </source>
</evidence>
<keyword evidence="14" id="KW-0443">Lipid metabolism</keyword>
<evidence type="ECO:0000256" key="6">
    <source>
        <dbReference type="ARBA" id="ARBA00012487"/>
    </source>
</evidence>
<evidence type="ECO:0000256" key="12">
    <source>
        <dbReference type="ARBA" id="ARBA00022695"/>
    </source>
</evidence>
<feature type="transmembrane region" description="Helical" evidence="21">
    <location>
        <begin position="278"/>
        <end position="301"/>
    </location>
</feature>
<evidence type="ECO:0000256" key="18">
    <source>
        <dbReference type="RuleBase" id="RU003938"/>
    </source>
</evidence>
<feature type="transmembrane region" description="Helical" evidence="21">
    <location>
        <begin position="213"/>
        <end position="232"/>
    </location>
</feature>
<evidence type="ECO:0000256" key="15">
    <source>
        <dbReference type="ARBA" id="ARBA00023136"/>
    </source>
</evidence>
<keyword evidence="8" id="KW-1003">Cell membrane</keyword>